<evidence type="ECO:0000256" key="3">
    <source>
        <dbReference type="ARBA" id="ARBA00011738"/>
    </source>
</evidence>
<keyword evidence="8 14" id="KW-0071">Autoinducer synthesis</keyword>
<dbReference type="EMBL" id="LSDB01000003">
    <property type="protein sequence ID" value="KXB58885.1"/>
    <property type="molecule type" value="Genomic_DNA"/>
</dbReference>
<organism evidence="15 16">
    <name type="scientific">Gemelliphila asaccharolytica</name>
    <dbReference type="NCBI Taxonomy" id="502393"/>
    <lineage>
        <taxon>Bacteria</taxon>
        <taxon>Bacillati</taxon>
        <taxon>Bacillota</taxon>
        <taxon>Bacilli</taxon>
        <taxon>Bacillales</taxon>
        <taxon>Gemellaceae</taxon>
        <taxon>Gemelliphila</taxon>
    </lineage>
</organism>
<evidence type="ECO:0000256" key="14">
    <source>
        <dbReference type="HAMAP-Rule" id="MF_00091"/>
    </source>
</evidence>
<evidence type="ECO:0000256" key="10">
    <source>
        <dbReference type="ARBA" id="ARBA00023239"/>
    </source>
</evidence>
<dbReference type="RefSeq" id="WP_066128577.1">
    <property type="nucleotide sequence ID" value="NZ_KQ959856.1"/>
</dbReference>
<name>A0ABR5TN98_9BACL</name>
<comment type="catalytic activity">
    <reaction evidence="1 14">
        <text>S-(5-deoxy-D-ribos-5-yl)-L-homocysteine = (S)-4,5-dihydroxypentane-2,3-dione + L-homocysteine</text>
        <dbReference type="Rhea" id="RHEA:17753"/>
        <dbReference type="ChEBI" id="CHEBI:29484"/>
        <dbReference type="ChEBI" id="CHEBI:58195"/>
        <dbReference type="ChEBI" id="CHEBI:58199"/>
        <dbReference type="EC" id="4.4.1.21"/>
    </reaction>
</comment>
<dbReference type="Proteomes" id="UP000070467">
    <property type="component" value="Unassembled WGS sequence"/>
</dbReference>
<evidence type="ECO:0000256" key="12">
    <source>
        <dbReference type="ARBA" id="ARBA00030600"/>
    </source>
</evidence>
<dbReference type="InterPro" id="IPR003815">
    <property type="entry name" value="S-ribosylhomocysteinase"/>
</dbReference>
<keyword evidence="6 14" id="KW-0673">Quorum sensing</keyword>
<keyword evidence="10 14" id="KW-0456">Lyase</keyword>
<dbReference type="Pfam" id="PF02664">
    <property type="entry name" value="LuxS"/>
    <property type="match status" value="1"/>
</dbReference>
<feature type="binding site" evidence="14">
    <location>
        <position position="58"/>
    </location>
    <ligand>
        <name>Fe cation</name>
        <dbReference type="ChEBI" id="CHEBI:24875"/>
    </ligand>
</feature>
<evidence type="ECO:0000313" key="15">
    <source>
        <dbReference type="EMBL" id="KXB58885.1"/>
    </source>
</evidence>
<gene>
    <name evidence="14" type="primary">luxS</name>
    <name evidence="15" type="ORF">HMPREF1871_00128</name>
</gene>
<reference evidence="15 16" key="1">
    <citation type="submission" date="2016-01" db="EMBL/GenBank/DDBJ databases">
        <authorList>
            <person name="Mitreva M."/>
            <person name="Pepin K.H."/>
            <person name="Mihindukulasuriya K.A."/>
            <person name="Fulton R."/>
            <person name="Fronick C."/>
            <person name="O'Laughlin M."/>
            <person name="Miner T."/>
            <person name="Herter B."/>
            <person name="Rosa B.A."/>
            <person name="Cordes M."/>
            <person name="Tomlinson C."/>
            <person name="Wollam A."/>
            <person name="Palsikar V.B."/>
            <person name="Mardis E.R."/>
            <person name="Wilson R.K."/>
        </authorList>
    </citation>
    <scope>NUCLEOTIDE SEQUENCE [LARGE SCALE GENOMIC DNA]</scope>
    <source>
        <strain evidence="15 16">KA00071</strain>
    </source>
</reference>
<comment type="function">
    <text evidence="11 14">Involved in the synthesis of autoinducer 2 (AI-2) which is secreted by bacteria and is used to communicate both the cell density and the metabolic potential of the environment. The regulation of gene expression in response to changes in cell density is called quorum sensing. Catalyzes the transformation of S-ribosylhomocysteine (RHC) to homocysteine (HC) and 4,5-dihydroxy-2,3-pentadione (DPD).</text>
</comment>
<dbReference type="SUPFAM" id="SSF63411">
    <property type="entry name" value="LuxS/MPP-like metallohydrolase"/>
    <property type="match status" value="1"/>
</dbReference>
<dbReference type="InterPro" id="IPR037005">
    <property type="entry name" value="LuxS_sf"/>
</dbReference>
<comment type="caution">
    <text evidence="15">The sequence shown here is derived from an EMBL/GenBank/DDBJ whole genome shotgun (WGS) entry which is preliminary data.</text>
</comment>
<evidence type="ECO:0000256" key="7">
    <source>
        <dbReference type="ARBA" id="ARBA00022723"/>
    </source>
</evidence>
<dbReference type="HAMAP" id="MF_00091">
    <property type="entry name" value="LuxS"/>
    <property type="match status" value="1"/>
</dbReference>
<evidence type="ECO:0000256" key="2">
    <source>
        <dbReference type="ARBA" id="ARBA00007311"/>
    </source>
</evidence>
<dbReference type="PANTHER" id="PTHR35799:SF1">
    <property type="entry name" value="S-RIBOSYLHOMOCYSTEINE LYASE"/>
    <property type="match status" value="1"/>
</dbReference>
<proteinExistence type="inferred from homology"/>
<feature type="binding site" evidence="14">
    <location>
        <position position="54"/>
    </location>
    <ligand>
        <name>Fe cation</name>
        <dbReference type="ChEBI" id="CHEBI:24875"/>
    </ligand>
</feature>
<keyword evidence="16" id="KW-1185">Reference proteome</keyword>
<evidence type="ECO:0000256" key="11">
    <source>
        <dbReference type="ARBA" id="ARBA00024654"/>
    </source>
</evidence>
<comment type="subunit">
    <text evidence="3 14">Homodimer.</text>
</comment>
<dbReference type="InterPro" id="IPR011249">
    <property type="entry name" value="Metalloenz_LuxS/M16"/>
</dbReference>
<dbReference type="Gene3D" id="3.30.1360.80">
    <property type="entry name" value="S-ribosylhomocysteinase (LuxS)"/>
    <property type="match status" value="1"/>
</dbReference>
<sequence>MAKVESFDLDHTKVKAPYVRIAGRQEHQRGVCITKYDLRLLQPNKEAFSTAAMHTIEHLLATHIRDYLEGVIDISPMGCRTGFYLILWGKTSVEKVRDALVKSLEIITKSDKAPATTIKQCGHFRDHSLFGAKIYAKEILKKGISLDPFERII</sequence>
<dbReference type="NCBIfam" id="NF002606">
    <property type="entry name" value="PRK02260.2-4"/>
    <property type="match status" value="1"/>
</dbReference>
<evidence type="ECO:0000256" key="1">
    <source>
        <dbReference type="ARBA" id="ARBA00000297"/>
    </source>
</evidence>
<keyword evidence="7 14" id="KW-0479">Metal-binding</keyword>
<evidence type="ECO:0000256" key="13">
    <source>
        <dbReference type="ARBA" id="ARBA00031777"/>
    </source>
</evidence>
<comment type="cofactor">
    <cofactor evidence="14">
        <name>Fe cation</name>
        <dbReference type="ChEBI" id="CHEBI:24875"/>
    </cofactor>
    <text evidence="14">Binds 1 Fe cation per subunit.</text>
</comment>
<dbReference type="EC" id="4.4.1.21" evidence="4 14"/>
<evidence type="ECO:0000256" key="6">
    <source>
        <dbReference type="ARBA" id="ARBA00022654"/>
    </source>
</evidence>
<evidence type="ECO:0000256" key="9">
    <source>
        <dbReference type="ARBA" id="ARBA00023004"/>
    </source>
</evidence>
<evidence type="ECO:0000256" key="4">
    <source>
        <dbReference type="ARBA" id="ARBA00012240"/>
    </source>
</evidence>
<evidence type="ECO:0000313" key="16">
    <source>
        <dbReference type="Proteomes" id="UP000070467"/>
    </source>
</evidence>
<evidence type="ECO:0000256" key="5">
    <source>
        <dbReference type="ARBA" id="ARBA00015130"/>
    </source>
</evidence>
<evidence type="ECO:0000256" key="8">
    <source>
        <dbReference type="ARBA" id="ARBA00022929"/>
    </source>
</evidence>
<dbReference type="PIRSF" id="PIRSF006160">
    <property type="entry name" value="AI2"/>
    <property type="match status" value="1"/>
</dbReference>
<protein>
    <recommendedName>
        <fullName evidence="5 14">S-ribosylhomocysteine lyase</fullName>
        <ecNumber evidence="4 14">4.4.1.21</ecNumber>
    </recommendedName>
    <alternativeName>
        <fullName evidence="12 14">AI-2 synthesis protein</fullName>
    </alternativeName>
    <alternativeName>
        <fullName evidence="13 14">Autoinducer-2 production protein LuxS</fullName>
    </alternativeName>
</protein>
<dbReference type="PRINTS" id="PR01487">
    <property type="entry name" value="LUXSPROTEIN"/>
</dbReference>
<comment type="similarity">
    <text evidence="2 14">Belongs to the LuxS family.</text>
</comment>
<keyword evidence="9 14" id="KW-0408">Iron</keyword>
<feature type="binding site" evidence="14">
    <location>
        <position position="121"/>
    </location>
    <ligand>
        <name>Fe cation</name>
        <dbReference type="ChEBI" id="CHEBI:24875"/>
    </ligand>
</feature>
<accession>A0ABR5TN98</accession>
<dbReference type="PANTHER" id="PTHR35799">
    <property type="entry name" value="S-RIBOSYLHOMOCYSTEINE LYASE"/>
    <property type="match status" value="1"/>
</dbReference>